<dbReference type="EMBL" id="CBLX010000014">
    <property type="protein sequence ID" value="CDG40235.1"/>
    <property type="molecule type" value="Genomic_DNA"/>
</dbReference>
<gene>
    <name evidence="1" type="ORF">ASAP_2190</name>
</gene>
<protein>
    <submittedName>
        <fullName evidence="1">Uncharacterized protein</fullName>
    </submittedName>
</protein>
<evidence type="ECO:0000313" key="2">
    <source>
        <dbReference type="Proteomes" id="UP000027583"/>
    </source>
</evidence>
<dbReference type="Proteomes" id="UP000027583">
    <property type="component" value="Unassembled WGS sequence"/>
</dbReference>
<accession>A0A060QH46</accession>
<reference evidence="1 2" key="2">
    <citation type="journal article" date="2014" name="PLoS ONE">
        <title>Evolution of mitochondria reconstructed from the energy metabolism of living bacteria.</title>
        <authorList>
            <person name="Degli Esposti M."/>
            <person name="Chouaia B."/>
            <person name="Comandatore F."/>
            <person name="Crotti E."/>
            <person name="Sassera D."/>
            <person name="Lievens P.M."/>
            <person name="Daffonchio D."/>
            <person name="Bandi C."/>
        </authorList>
    </citation>
    <scope>NUCLEOTIDE SEQUENCE [LARGE SCALE GENOMIC DNA]</scope>
    <source>
        <strain evidence="1 2">SF2.1</strain>
    </source>
</reference>
<sequence>MLSHELRIDRNERLLLESGAELRQIVCRRHDDWGWETGLRHLHFPSIHQGRPT</sequence>
<name>A0A060QH46_9PROT</name>
<dbReference type="AlphaFoldDB" id="A0A060QH46"/>
<reference evidence="1 2" key="1">
    <citation type="journal article" date="2014" name="Genome Biol. Evol.">
        <title>Acetic acid bacteria genomes reveal functional traits for adaptation to life in insect guts.</title>
        <authorList>
            <person name="Chouaia B."/>
            <person name="Gaiarsa S."/>
            <person name="Crotti E."/>
            <person name="Comandatore F."/>
            <person name="Degli Esposti M."/>
            <person name="Ricci I."/>
            <person name="Alma A."/>
            <person name="Favia G."/>
            <person name="Bandi C."/>
            <person name="Daffonchio D."/>
        </authorList>
    </citation>
    <scope>NUCLEOTIDE SEQUENCE [LARGE SCALE GENOMIC DNA]</scope>
    <source>
        <strain evidence="1 2">SF2.1</strain>
    </source>
</reference>
<proteinExistence type="predicted"/>
<evidence type="ECO:0000313" key="1">
    <source>
        <dbReference type="EMBL" id="CDG40235.1"/>
    </source>
</evidence>
<comment type="caution">
    <text evidence="1">The sequence shown here is derived from an EMBL/GenBank/DDBJ whole genome shotgun (WGS) entry which is preliminary data.</text>
</comment>
<organism evidence="1 2">
    <name type="scientific">Asaia bogorensis</name>
    <dbReference type="NCBI Taxonomy" id="91915"/>
    <lineage>
        <taxon>Bacteria</taxon>
        <taxon>Pseudomonadati</taxon>
        <taxon>Pseudomonadota</taxon>
        <taxon>Alphaproteobacteria</taxon>
        <taxon>Acetobacterales</taxon>
        <taxon>Acetobacteraceae</taxon>
        <taxon>Asaia</taxon>
    </lineage>
</organism>